<keyword evidence="6" id="KW-1015">Disulfide bond</keyword>
<dbReference type="InterPro" id="IPR008952">
    <property type="entry name" value="Tetraspanin_EC2_sf"/>
</dbReference>
<comment type="caution">
    <text evidence="8">The sequence shown here is derived from an EMBL/GenBank/DDBJ whole genome shotgun (WGS) entry which is preliminary data.</text>
</comment>
<dbReference type="InterPro" id="IPR000301">
    <property type="entry name" value="Tetraspanin_animals"/>
</dbReference>
<name>A0A6A4VF80_AMPAM</name>
<evidence type="ECO:0000313" key="9">
    <source>
        <dbReference type="Proteomes" id="UP000440578"/>
    </source>
</evidence>
<evidence type="ECO:0000256" key="1">
    <source>
        <dbReference type="ARBA" id="ARBA00004141"/>
    </source>
</evidence>
<dbReference type="PANTHER" id="PTHR19282:SF456">
    <property type="entry name" value="CD63 MOLECULE"/>
    <property type="match status" value="1"/>
</dbReference>
<dbReference type="InterPro" id="IPR018499">
    <property type="entry name" value="Tetraspanin/Peripherin"/>
</dbReference>
<comment type="similarity">
    <text evidence="2 7">Belongs to the tetraspanin (TM4SF) family.</text>
</comment>
<keyword evidence="5 7" id="KW-0472">Membrane</keyword>
<dbReference type="PIRSF" id="PIRSF002419">
    <property type="entry name" value="Tetraspanin"/>
    <property type="match status" value="1"/>
</dbReference>
<comment type="subcellular location">
    <subcellularLocation>
        <location evidence="1 7">Membrane</location>
        <topology evidence="1 7">Multi-pass membrane protein</topology>
    </subcellularLocation>
</comment>
<dbReference type="Gene3D" id="1.10.1450.10">
    <property type="entry name" value="Tetraspanin"/>
    <property type="match status" value="1"/>
</dbReference>
<keyword evidence="9" id="KW-1185">Reference proteome</keyword>
<reference evidence="8 9" key="1">
    <citation type="submission" date="2019-07" db="EMBL/GenBank/DDBJ databases">
        <title>Draft genome assembly of a fouling barnacle, Amphibalanus amphitrite (Darwin, 1854): The first reference genome for Thecostraca.</title>
        <authorList>
            <person name="Kim W."/>
        </authorList>
    </citation>
    <scope>NUCLEOTIDE SEQUENCE [LARGE SCALE GENOMIC DNA]</scope>
    <source>
        <strain evidence="8">SNU_AA5</strain>
        <tissue evidence="8">Soma without cirri and trophi</tissue>
    </source>
</reference>
<keyword evidence="4 7" id="KW-1133">Transmembrane helix</keyword>
<protein>
    <recommendedName>
        <fullName evidence="7">Tetraspanin</fullName>
    </recommendedName>
</protein>
<dbReference type="Proteomes" id="UP000440578">
    <property type="component" value="Unassembled WGS sequence"/>
</dbReference>
<dbReference type="OrthoDB" id="10054572at2759"/>
<dbReference type="Pfam" id="PF00335">
    <property type="entry name" value="Tetraspanin"/>
    <property type="match status" value="1"/>
</dbReference>
<evidence type="ECO:0000256" key="3">
    <source>
        <dbReference type="ARBA" id="ARBA00022692"/>
    </source>
</evidence>
<organism evidence="8 9">
    <name type="scientific">Amphibalanus amphitrite</name>
    <name type="common">Striped barnacle</name>
    <name type="synonym">Balanus amphitrite</name>
    <dbReference type="NCBI Taxonomy" id="1232801"/>
    <lineage>
        <taxon>Eukaryota</taxon>
        <taxon>Metazoa</taxon>
        <taxon>Ecdysozoa</taxon>
        <taxon>Arthropoda</taxon>
        <taxon>Crustacea</taxon>
        <taxon>Multicrustacea</taxon>
        <taxon>Cirripedia</taxon>
        <taxon>Thoracica</taxon>
        <taxon>Thoracicalcarea</taxon>
        <taxon>Balanomorpha</taxon>
        <taxon>Balanoidea</taxon>
        <taxon>Balanidae</taxon>
        <taxon>Amphibalaninae</taxon>
        <taxon>Amphibalanus</taxon>
    </lineage>
</organism>
<dbReference type="SUPFAM" id="SSF48652">
    <property type="entry name" value="Tetraspanin"/>
    <property type="match status" value="1"/>
</dbReference>
<feature type="transmembrane region" description="Helical" evidence="7">
    <location>
        <begin position="12"/>
        <end position="31"/>
    </location>
</feature>
<evidence type="ECO:0000256" key="7">
    <source>
        <dbReference type="RuleBase" id="RU361218"/>
    </source>
</evidence>
<accession>A0A6A4VF80</accession>
<feature type="disulfide bond" evidence="6">
    <location>
        <begin position="147"/>
        <end position="182"/>
    </location>
</feature>
<feature type="transmembrane region" description="Helical" evidence="7">
    <location>
        <begin position="84"/>
        <end position="110"/>
    </location>
</feature>
<dbReference type="PRINTS" id="PR00259">
    <property type="entry name" value="TMFOUR"/>
</dbReference>
<gene>
    <name evidence="8" type="primary">CD63_0</name>
    <name evidence="8" type="ORF">FJT64_009460</name>
</gene>
<evidence type="ECO:0000256" key="6">
    <source>
        <dbReference type="PIRSR" id="PIRSR002419-1"/>
    </source>
</evidence>
<sequence length="238" mass="25331">MACCRSVKLLRFWLLVQNLVLFAGALALLTVSVDALSSEHPHLESVLGVSVSRGAALLLTAVATLVLVVSFLGCCGAMLQNTCLLGLFGCFSVLLFILTVAGFASALVAAGPEADVVQRDLFESMGRYGNDTEVTAVWDFLQRDFQCCGVRGGADWSNHSSIDTEVPASCCRPGANGTQLACEQQPTDRNSYYEHGCFSSAQQLLEDHSAALAGATAAVAIFLVLSCTLSCFYIKMKR</sequence>
<evidence type="ECO:0000256" key="2">
    <source>
        <dbReference type="ARBA" id="ARBA00006840"/>
    </source>
</evidence>
<dbReference type="GO" id="GO:0005886">
    <property type="term" value="C:plasma membrane"/>
    <property type="evidence" value="ECO:0007669"/>
    <property type="project" value="TreeGrafter"/>
</dbReference>
<evidence type="ECO:0000313" key="8">
    <source>
        <dbReference type="EMBL" id="KAF0292565.1"/>
    </source>
</evidence>
<dbReference type="EMBL" id="VIIS01001804">
    <property type="protein sequence ID" value="KAF0292565.1"/>
    <property type="molecule type" value="Genomic_DNA"/>
</dbReference>
<proteinExistence type="inferred from homology"/>
<dbReference type="PANTHER" id="PTHR19282">
    <property type="entry name" value="TETRASPANIN"/>
    <property type="match status" value="1"/>
</dbReference>
<feature type="transmembrane region" description="Helical" evidence="7">
    <location>
        <begin position="51"/>
        <end position="72"/>
    </location>
</feature>
<feature type="disulfide bond" evidence="6">
    <location>
        <begin position="148"/>
        <end position="170"/>
    </location>
</feature>
<feature type="transmembrane region" description="Helical" evidence="7">
    <location>
        <begin position="210"/>
        <end position="234"/>
    </location>
</feature>
<evidence type="ECO:0000256" key="4">
    <source>
        <dbReference type="ARBA" id="ARBA00022989"/>
    </source>
</evidence>
<evidence type="ECO:0000256" key="5">
    <source>
        <dbReference type="ARBA" id="ARBA00023136"/>
    </source>
</evidence>
<dbReference type="AlphaFoldDB" id="A0A6A4VF80"/>
<keyword evidence="3 7" id="KW-0812">Transmembrane</keyword>